<comment type="caution">
    <text evidence="2">The sequence shown here is derived from an EMBL/GenBank/DDBJ whole genome shotgun (WGS) entry which is preliminary data.</text>
</comment>
<keyword evidence="3" id="KW-1185">Reference proteome</keyword>
<feature type="region of interest" description="Disordered" evidence="1">
    <location>
        <begin position="448"/>
        <end position="480"/>
    </location>
</feature>
<feature type="region of interest" description="Disordered" evidence="1">
    <location>
        <begin position="622"/>
        <end position="644"/>
    </location>
</feature>
<organism evidence="2 3">
    <name type="scientific">Dryococelus australis</name>
    <dbReference type="NCBI Taxonomy" id="614101"/>
    <lineage>
        <taxon>Eukaryota</taxon>
        <taxon>Metazoa</taxon>
        <taxon>Ecdysozoa</taxon>
        <taxon>Arthropoda</taxon>
        <taxon>Hexapoda</taxon>
        <taxon>Insecta</taxon>
        <taxon>Pterygota</taxon>
        <taxon>Neoptera</taxon>
        <taxon>Polyneoptera</taxon>
        <taxon>Phasmatodea</taxon>
        <taxon>Verophasmatodea</taxon>
        <taxon>Anareolatae</taxon>
        <taxon>Phasmatidae</taxon>
        <taxon>Eurycanthinae</taxon>
        <taxon>Dryococelus</taxon>
    </lineage>
</organism>
<feature type="compositionally biased region" description="Polar residues" evidence="1">
    <location>
        <begin position="158"/>
        <end position="167"/>
    </location>
</feature>
<evidence type="ECO:0000313" key="3">
    <source>
        <dbReference type="Proteomes" id="UP001159363"/>
    </source>
</evidence>
<dbReference type="Proteomes" id="UP001159363">
    <property type="component" value="Chromosome 15"/>
</dbReference>
<reference evidence="2 3" key="1">
    <citation type="submission" date="2023-02" db="EMBL/GenBank/DDBJ databases">
        <title>LHISI_Scaffold_Assembly.</title>
        <authorList>
            <person name="Stuart O.P."/>
            <person name="Cleave R."/>
            <person name="Magrath M.J.L."/>
            <person name="Mikheyev A.S."/>
        </authorList>
    </citation>
    <scope>NUCLEOTIDE SEQUENCE [LARGE SCALE GENOMIC DNA]</scope>
    <source>
        <strain evidence="2">Daus_M_001</strain>
        <tissue evidence="2">Leg muscle</tissue>
    </source>
</reference>
<accession>A0ABQ9G346</accession>
<dbReference type="EMBL" id="JARBHB010000016">
    <property type="protein sequence ID" value="KAJ8866902.1"/>
    <property type="molecule type" value="Genomic_DNA"/>
</dbReference>
<evidence type="ECO:0000313" key="2">
    <source>
        <dbReference type="EMBL" id="KAJ8866902.1"/>
    </source>
</evidence>
<feature type="region of interest" description="Disordered" evidence="1">
    <location>
        <begin position="156"/>
        <end position="181"/>
    </location>
</feature>
<sequence>MTNLGTLLYVIGTFNRAAPTQKQVPHPYSQSTKKRPCVVIPNEPQPHFGSLFLCAGDSGQAVFVLRRKTSTILRCWGSLLSQFHELVNGSSRVDTENMDEVSYTTITSARNIPASRATLHPERNMIWAAFNIEVLRAEESEVRLVWSSAGKRDIPEKTSLTTSSHGTIPTGKTLERPHRESNPVRWKITSEKVVSNISTVAFGDLLRKESNTYGIQLRIAATLNIPIVTWRGSRAGDTLNTPAAGELAVFVVADWLKCGNRVKSGASPLHTGASAVCSLAVVPHLAVMGFARCFLASLVLAERRAERSSSNGFDWRGFGVGATSPAEHEVHSSMAAQVPTYKNHPASAKLEHRLRQINDSEPAFIRYSIAVTLKMITREVTTKLVPWLDSKQSTQFFLACKTQHRGISQSHARFLLSLSLSLSSRSPLSPSLSFLRGDFGRDLGARVGQAATRDGRKDPGQVHGGKARRPTPPPPSSNKIGKVLAVVGGASCARRPRPTSCMTSSVREPRAWLTTSWGGGGGGGCQVATDATKAPHHARYGLQSKVGKAGHWKVHKTRESKQRAASAICKPTEKCAKLDGKCGCPANLPKFLPNNTNTLLGNSALRCTEGANRKTFRERARGSATGAASWGPNQKVGAATPWRGNDDKQRKLGLLPFDLLKLGQYCDLLTLHVTSIALTLSRVLRQTASRSRANFASEEFWLVWGSAGMKERRKWEIPEKTHRPTTSPGTIPTCENPVFARRGSEPGLRVQNENVVGKRDGEGVMVSLGTDGVGYSPLPTSSPGGSNHRYVRRNRRIESMCKNFLVINSLGAFVMYQKRFWARQRTGGDLGRQRLQCSCMCVCSLTCASAAKCEVSDESRACELGTWGTPEHSGQGRLAIFGLKQVGRKWLVHRVNNHRYAQGSDLALPVLLGRDTLISR</sequence>
<evidence type="ECO:0000256" key="1">
    <source>
        <dbReference type="SAM" id="MobiDB-lite"/>
    </source>
</evidence>
<proteinExistence type="predicted"/>
<gene>
    <name evidence="2" type="ORF">PR048_032764</name>
</gene>
<name>A0ABQ9G346_9NEOP</name>
<protein>
    <submittedName>
        <fullName evidence="2">Uncharacterized protein</fullName>
    </submittedName>
</protein>